<dbReference type="InterPro" id="IPR013256">
    <property type="entry name" value="Chromatin_SPT2"/>
</dbReference>
<feature type="compositionally biased region" description="Low complexity" evidence="3">
    <location>
        <begin position="80"/>
        <end position="91"/>
    </location>
</feature>
<name>A0ABR1QCL1_9PEZI</name>
<evidence type="ECO:0000256" key="2">
    <source>
        <dbReference type="ARBA" id="ARBA00023054"/>
    </source>
</evidence>
<feature type="compositionally biased region" description="Low complexity" evidence="3">
    <location>
        <begin position="229"/>
        <end position="249"/>
    </location>
</feature>
<feature type="compositionally biased region" description="Basic and acidic residues" evidence="3">
    <location>
        <begin position="352"/>
        <end position="377"/>
    </location>
</feature>
<evidence type="ECO:0000256" key="3">
    <source>
        <dbReference type="SAM" id="MobiDB-lite"/>
    </source>
</evidence>
<evidence type="ECO:0000313" key="4">
    <source>
        <dbReference type="EMBL" id="KAK7951436.1"/>
    </source>
</evidence>
<sequence length="388" mass="40853">MPISDLLAEITGEKATANSTPSSIRTSTTLGLKRKADDDASNSTAIKTARTQQNGGPPRSSISRKPSPTSGRAPNPTPKSSTSQSGQRSVSAAPATSKPYAGTATANRQAGGPPPARKDLAERPKLPSSTVGSSKIAPARPSPTTTTASEPSKAPKKGSFAEIMARGAKAQQVMPKAGIIQHKALQKPLPKKERETAKAGKRPGANGTTTKGPGQGGASQVKSPRVLPKSGASGDAKSGSKSRPTSSGSDAPEKKKKGPIMTGYAGTARSAPPMKKSTSSGKGAASRRPPGGGLLAPPKVARHDRYDDEYDEELDDFVVDDEDEDNPYARQYGYASDGSSDMEAGMDDIYDEESRAERAARLEDRREEQLLEELKRKKEEKKKRSGYR</sequence>
<feature type="compositionally biased region" description="Polar residues" evidence="3">
    <location>
        <begin position="16"/>
        <end position="30"/>
    </location>
</feature>
<dbReference type="GeneID" id="92076448"/>
<proteinExistence type="inferred from homology"/>
<protein>
    <recommendedName>
        <fullName evidence="6">SPT2 chromatin protein</fullName>
    </recommendedName>
</protein>
<dbReference type="SMART" id="SM00784">
    <property type="entry name" value="SPT2"/>
    <property type="match status" value="1"/>
</dbReference>
<dbReference type="Proteomes" id="UP001391051">
    <property type="component" value="Unassembled WGS sequence"/>
</dbReference>
<comment type="similarity">
    <text evidence="1">Belongs to the SPT2 family.</text>
</comment>
<accession>A0ABR1QCL1</accession>
<dbReference type="RefSeq" id="XP_066699498.1">
    <property type="nucleotide sequence ID" value="XM_066843386.1"/>
</dbReference>
<feature type="compositionally biased region" description="Acidic residues" evidence="3">
    <location>
        <begin position="307"/>
        <end position="326"/>
    </location>
</feature>
<evidence type="ECO:0000313" key="5">
    <source>
        <dbReference type="Proteomes" id="UP001391051"/>
    </source>
</evidence>
<feature type="compositionally biased region" description="Low complexity" evidence="3">
    <location>
        <begin position="137"/>
        <end position="152"/>
    </location>
</feature>
<feature type="compositionally biased region" description="Low complexity" evidence="3">
    <location>
        <begin position="275"/>
        <end position="286"/>
    </location>
</feature>
<evidence type="ECO:0008006" key="6">
    <source>
        <dbReference type="Google" id="ProtNLM"/>
    </source>
</evidence>
<feature type="region of interest" description="Disordered" evidence="3">
    <location>
        <begin position="12"/>
        <end position="388"/>
    </location>
</feature>
<dbReference type="Pfam" id="PF08243">
    <property type="entry name" value="SPT2"/>
    <property type="match status" value="1"/>
</dbReference>
<reference evidence="4 5" key="1">
    <citation type="submission" date="2023-01" db="EMBL/GenBank/DDBJ databases">
        <title>Analysis of 21 Apiospora genomes using comparative genomics revels a genus with tremendous synthesis potential of carbohydrate active enzymes and secondary metabolites.</title>
        <authorList>
            <person name="Sorensen T."/>
        </authorList>
    </citation>
    <scope>NUCLEOTIDE SEQUENCE [LARGE SCALE GENOMIC DNA]</scope>
    <source>
        <strain evidence="4 5">CBS 24483</strain>
    </source>
</reference>
<feature type="compositionally biased region" description="Basic residues" evidence="3">
    <location>
        <begin position="378"/>
        <end position="388"/>
    </location>
</feature>
<gene>
    <name evidence="4" type="ORF">PG986_007164</name>
</gene>
<evidence type="ECO:0000256" key="1">
    <source>
        <dbReference type="ARBA" id="ARBA00006461"/>
    </source>
</evidence>
<feature type="compositionally biased region" description="Polar residues" evidence="3">
    <location>
        <begin position="41"/>
        <end position="55"/>
    </location>
</feature>
<feature type="compositionally biased region" description="Basic and acidic residues" evidence="3">
    <location>
        <begin position="116"/>
        <end position="125"/>
    </location>
</feature>
<dbReference type="EMBL" id="JAQQWE010000005">
    <property type="protein sequence ID" value="KAK7951436.1"/>
    <property type="molecule type" value="Genomic_DNA"/>
</dbReference>
<feature type="compositionally biased region" description="Low complexity" evidence="3">
    <location>
        <begin position="57"/>
        <end position="70"/>
    </location>
</feature>
<comment type="caution">
    <text evidence="4">The sequence shown here is derived from an EMBL/GenBank/DDBJ whole genome shotgun (WGS) entry which is preliminary data.</text>
</comment>
<feature type="compositionally biased region" description="Polar residues" evidence="3">
    <location>
        <begin position="206"/>
        <end position="222"/>
    </location>
</feature>
<organism evidence="4 5">
    <name type="scientific">Apiospora aurea</name>
    <dbReference type="NCBI Taxonomy" id="335848"/>
    <lineage>
        <taxon>Eukaryota</taxon>
        <taxon>Fungi</taxon>
        <taxon>Dikarya</taxon>
        <taxon>Ascomycota</taxon>
        <taxon>Pezizomycotina</taxon>
        <taxon>Sordariomycetes</taxon>
        <taxon>Xylariomycetidae</taxon>
        <taxon>Amphisphaeriales</taxon>
        <taxon>Apiosporaceae</taxon>
        <taxon>Apiospora</taxon>
    </lineage>
</organism>
<keyword evidence="2" id="KW-0175">Coiled coil</keyword>
<keyword evidence="5" id="KW-1185">Reference proteome</keyword>